<name>A0A086KBW2_TOXGO</name>
<comment type="caution">
    <text evidence="2">The sequence shown here is derived from an EMBL/GenBank/DDBJ whole genome shotgun (WGS) entry which is preliminary data.</text>
</comment>
<sequence length="674" mass="75272">MHRWSDVLLHADKLFDIHSSTHAFGSRASHSVCGMVRPLHAFAFSLSQPMPVLVPAFLFSPAVQVFASPCSNCSFVSSVADVINPFLPVSVSNSPLGAGSPSASRSASCCSPSASPGASSAERSRLSKCDPETEASRAATSSSVSTGTVSSRARRTASFSRSPTGTSGTVSLPLSPRPGREMERNGDCWGDRRTEKVEPRRSASSSPRQRDSGDSGTARRRSRVEARRPSLLGRKHREGRDRSEERRDRRRKTDSRESRVERRSSPREKTEGRRLKSEEKRDGRRSPSREKRDETRSVSREKREERRDQKGGSLSRLTRRRGAVNVSETVEAETHASGSAGRLCARYSRSPSQQTSERGKSVAETRKSRDWQGRESERCKGDDEEEALSGDGEEGLREESRDGGRRRRTEMHHSMKREDAAAASERIAQNRRIGHASCRGGPLNLRNASNPIGDEFGSWYRRLEETEEAERQAADLRYRLRRGEERMELLKKLSSRAEKSNKQVHTTKTPAVRRGRSAPEEAEPEKKTKACNSSRQISPHASTRTDPVFSSISSKEESFAKTADTRQPRRAACLFSASCRKREVNRFRQLHSVHVRGSQGEKVVQIDVASLDFLPPACWPVRQTPVGRRMQKEMLLPEKEAEEPEQLPNSQGCVSYFHASQLTNMQLTRACSCK</sequence>
<dbReference type="Proteomes" id="UP000028838">
    <property type="component" value="Unassembled WGS sequence"/>
</dbReference>
<proteinExistence type="predicted"/>
<feature type="compositionally biased region" description="Polar residues" evidence="1">
    <location>
        <begin position="530"/>
        <end position="553"/>
    </location>
</feature>
<feature type="compositionally biased region" description="Basic and acidic residues" evidence="1">
    <location>
        <begin position="357"/>
        <end position="381"/>
    </location>
</feature>
<feature type="compositionally biased region" description="Basic and acidic residues" evidence="1">
    <location>
        <begin position="238"/>
        <end position="247"/>
    </location>
</feature>
<feature type="compositionally biased region" description="Basic and acidic residues" evidence="1">
    <location>
        <begin position="411"/>
        <end position="420"/>
    </location>
</feature>
<reference evidence="2 3" key="1">
    <citation type="submission" date="2014-07" db="EMBL/GenBank/DDBJ databases">
        <authorList>
            <person name="Sibley D."/>
            <person name="Venepally P."/>
            <person name="Karamycheva S."/>
            <person name="Hadjithomas M."/>
            <person name="Khan A."/>
            <person name="Brunk B."/>
            <person name="Roos D."/>
            <person name="Caler E."/>
            <person name="Lorenzi H."/>
        </authorList>
    </citation>
    <scope>NUCLEOTIDE SEQUENCE [LARGE SCALE GENOMIC DNA]</scope>
    <source>
        <strain evidence="2 3">FOU</strain>
    </source>
</reference>
<evidence type="ECO:0000313" key="3">
    <source>
        <dbReference type="Proteomes" id="UP000028838"/>
    </source>
</evidence>
<gene>
    <name evidence="2" type="ORF">TGFOU_266035</name>
</gene>
<evidence type="ECO:0000256" key="1">
    <source>
        <dbReference type="SAM" id="MobiDB-lite"/>
    </source>
</evidence>
<feature type="compositionally biased region" description="Low complexity" evidence="1">
    <location>
        <begin position="136"/>
        <end position="162"/>
    </location>
</feature>
<feature type="compositionally biased region" description="Basic and acidic residues" evidence="1">
    <location>
        <begin position="254"/>
        <end position="310"/>
    </location>
</feature>
<organism evidence="2 3">
    <name type="scientific">Toxoplasma gondii FOU</name>
    <dbReference type="NCBI Taxonomy" id="943167"/>
    <lineage>
        <taxon>Eukaryota</taxon>
        <taxon>Sar</taxon>
        <taxon>Alveolata</taxon>
        <taxon>Apicomplexa</taxon>
        <taxon>Conoidasida</taxon>
        <taxon>Coccidia</taxon>
        <taxon>Eucoccidiorida</taxon>
        <taxon>Eimeriorina</taxon>
        <taxon>Sarcocystidae</taxon>
        <taxon>Toxoplasma</taxon>
    </lineage>
</organism>
<feature type="compositionally biased region" description="Basic and acidic residues" evidence="1">
    <location>
        <begin position="122"/>
        <end position="135"/>
    </location>
</feature>
<dbReference type="OrthoDB" id="10368149at2759"/>
<feature type="compositionally biased region" description="Basic and acidic residues" evidence="1">
    <location>
        <begin position="554"/>
        <end position="563"/>
    </location>
</feature>
<feature type="compositionally biased region" description="Low complexity" evidence="1">
    <location>
        <begin position="102"/>
        <end position="121"/>
    </location>
</feature>
<accession>A0A086KBW2</accession>
<feature type="compositionally biased region" description="Polar residues" evidence="1">
    <location>
        <begin position="163"/>
        <end position="172"/>
    </location>
</feature>
<feature type="region of interest" description="Disordered" evidence="1">
    <location>
        <begin position="493"/>
        <end position="563"/>
    </location>
</feature>
<evidence type="ECO:0000313" key="2">
    <source>
        <dbReference type="EMBL" id="KFG41880.1"/>
    </source>
</evidence>
<feature type="compositionally biased region" description="Basic and acidic residues" evidence="1">
    <location>
        <begin position="178"/>
        <end position="201"/>
    </location>
</feature>
<dbReference type="EMBL" id="AEYH02002206">
    <property type="protein sequence ID" value="KFG41880.1"/>
    <property type="molecule type" value="Genomic_DNA"/>
</dbReference>
<feature type="region of interest" description="Disordered" evidence="1">
    <location>
        <begin position="102"/>
        <end position="421"/>
    </location>
</feature>
<feature type="compositionally biased region" description="Acidic residues" evidence="1">
    <location>
        <begin position="382"/>
        <end position="393"/>
    </location>
</feature>
<feature type="compositionally biased region" description="Basic and acidic residues" evidence="1">
    <location>
        <begin position="394"/>
        <end position="403"/>
    </location>
</feature>
<protein>
    <submittedName>
        <fullName evidence="2">Uncharacterized protein</fullName>
    </submittedName>
</protein>
<dbReference type="VEuPathDB" id="ToxoDB:TGFOU_266035"/>
<dbReference type="AlphaFoldDB" id="A0A086KBW2"/>